<name>L2G9Q4_COLFN</name>
<dbReference type="HOGENOM" id="CLU_1161045_0_0_1"/>
<keyword evidence="1" id="KW-0175">Coiled coil</keyword>
<evidence type="ECO:0000313" key="4">
    <source>
        <dbReference type="EMBL" id="KAF4474355.1"/>
    </source>
</evidence>
<dbReference type="InParanoid" id="L2G9Q4"/>
<reference evidence="3" key="1">
    <citation type="submission" date="2012-08" db="EMBL/GenBank/DDBJ databases">
        <title>Genome analysis of Colletotrichum orbiculare and Colletotrichum fructicola.</title>
        <authorList>
            <person name="Gan P.H.P."/>
            <person name="Ikeda K."/>
            <person name="Irieda H."/>
            <person name="Narusaka M."/>
            <person name="O'Connell R.J."/>
            <person name="Narusaka Y."/>
            <person name="Takano Y."/>
            <person name="Kubo Y."/>
            <person name="Shirasu K."/>
        </authorList>
    </citation>
    <scope>NUCLEOTIDE SEQUENCE</scope>
    <source>
        <strain evidence="3">Nara gc5</strain>
    </source>
</reference>
<keyword evidence="5" id="KW-1185">Reference proteome</keyword>
<dbReference type="EMBL" id="ANPB02000011">
    <property type="protein sequence ID" value="KAF4474355.1"/>
    <property type="molecule type" value="Genomic_DNA"/>
</dbReference>
<protein>
    <submittedName>
        <fullName evidence="3">Uncharacterized protein</fullName>
    </submittedName>
</protein>
<accession>L2G9Q4</accession>
<reference evidence="4 5" key="3">
    <citation type="submission" date="2020-04" db="EMBL/GenBank/DDBJ databases">
        <title>Genome sequencing and assembly of multiple isolates from the Colletotrichum gloeosporioides species complex.</title>
        <authorList>
            <person name="Gan P."/>
            <person name="Shirasu K."/>
        </authorList>
    </citation>
    <scope>NUCLEOTIDE SEQUENCE [LARGE SCALE GENOMIC DNA]</scope>
    <source>
        <strain evidence="4 5">Nara gc5</strain>
    </source>
</reference>
<dbReference type="Proteomes" id="UP000011096">
    <property type="component" value="Unassembled WGS sequence"/>
</dbReference>
<evidence type="ECO:0000313" key="5">
    <source>
        <dbReference type="Proteomes" id="UP000011096"/>
    </source>
</evidence>
<dbReference type="EMBL" id="KB020571">
    <property type="protein sequence ID" value="ELA35364.1"/>
    <property type="molecule type" value="Genomic_DNA"/>
</dbReference>
<evidence type="ECO:0000313" key="3">
    <source>
        <dbReference type="EMBL" id="ELA35364.1"/>
    </source>
</evidence>
<feature type="coiled-coil region" evidence="1">
    <location>
        <begin position="81"/>
        <end position="108"/>
    </location>
</feature>
<feature type="compositionally biased region" description="Basic and acidic residues" evidence="2">
    <location>
        <begin position="214"/>
        <end position="233"/>
    </location>
</feature>
<reference evidence="4 5" key="2">
    <citation type="submission" date="2012-08" db="EMBL/GenBank/DDBJ databases">
        <authorList>
            <person name="Gan P.H.P."/>
            <person name="Ikeda K."/>
            <person name="Irieda H."/>
            <person name="Narusaka M."/>
            <person name="O'Connell R.J."/>
            <person name="Narusaka Y."/>
            <person name="Takano Y."/>
            <person name="Kubo Y."/>
            <person name="Shirasu K."/>
        </authorList>
    </citation>
    <scope>NUCLEOTIDE SEQUENCE [LARGE SCALE GENOMIC DNA]</scope>
    <source>
        <strain evidence="4 5">Nara gc5</strain>
    </source>
</reference>
<sequence length="239" mass="27636">MKQTKISRKRSNAVVEQTEIAPRPLPQLSVQTAPVREVIPAIPGHGVHQRSFSDQLDYQLWNMSQIINICRADRNTRFQDLSREREARSGLEQTMSRLQEELSSTTSKHLGLHDQYCLLGKKYDELQSSSNLVNAELHRELSAAKDLLERQRERIHACEMDLRQFQRKVDDQAQLVKTQEDIIKDLYARDQGRPPPFRDLVTLPKADFFSVSPKMEEEHGQSREGNGDPEHVAKRQRSQ</sequence>
<feature type="coiled-coil region" evidence="1">
    <location>
        <begin position="134"/>
        <end position="168"/>
    </location>
</feature>
<feature type="region of interest" description="Disordered" evidence="2">
    <location>
        <begin position="211"/>
        <end position="239"/>
    </location>
</feature>
<organism evidence="3">
    <name type="scientific">Colletotrichum fructicola (strain Nara gc5)</name>
    <name type="common">Anthracnose fungus</name>
    <name type="synonym">Colletotrichum gloeosporioides (strain Nara gc5)</name>
    <dbReference type="NCBI Taxonomy" id="1213859"/>
    <lineage>
        <taxon>Eukaryota</taxon>
        <taxon>Fungi</taxon>
        <taxon>Dikarya</taxon>
        <taxon>Ascomycota</taxon>
        <taxon>Pezizomycotina</taxon>
        <taxon>Sordariomycetes</taxon>
        <taxon>Hypocreomycetidae</taxon>
        <taxon>Glomerellales</taxon>
        <taxon>Glomerellaceae</taxon>
        <taxon>Colletotrichum</taxon>
        <taxon>Colletotrichum gloeosporioides species complex</taxon>
    </lineage>
</organism>
<gene>
    <name evidence="3" type="ORF">CGGC5_4866</name>
    <name evidence="4" type="ORF">CGGC5_v016900</name>
</gene>
<evidence type="ECO:0000256" key="2">
    <source>
        <dbReference type="SAM" id="MobiDB-lite"/>
    </source>
</evidence>
<dbReference type="AlphaFoldDB" id="L2G9Q4"/>
<proteinExistence type="predicted"/>
<evidence type="ECO:0000256" key="1">
    <source>
        <dbReference type="SAM" id="Coils"/>
    </source>
</evidence>